<dbReference type="SMART" id="SM00530">
    <property type="entry name" value="HTH_XRE"/>
    <property type="match status" value="1"/>
</dbReference>
<reference evidence="3" key="1">
    <citation type="journal article" date="2019" name="Int. J. Syst. Evol. Microbiol.">
        <title>The Global Catalogue of Microorganisms (GCM) 10K type strain sequencing project: providing services to taxonomists for standard genome sequencing and annotation.</title>
        <authorList>
            <consortium name="The Broad Institute Genomics Platform"/>
            <consortium name="The Broad Institute Genome Sequencing Center for Infectious Disease"/>
            <person name="Wu L."/>
            <person name="Ma J."/>
        </authorList>
    </citation>
    <scope>NUCLEOTIDE SEQUENCE [LARGE SCALE GENOMIC DNA]</scope>
    <source>
        <strain evidence="3">KACC 14249</strain>
    </source>
</reference>
<dbReference type="EMBL" id="JBHSRD010000008">
    <property type="protein sequence ID" value="MFC6009077.1"/>
    <property type="molecule type" value="Genomic_DNA"/>
</dbReference>
<gene>
    <name evidence="2" type="ORF">ACFQDO_18235</name>
</gene>
<comment type="caution">
    <text evidence="2">The sequence shown here is derived from an EMBL/GenBank/DDBJ whole genome shotgun (WGS) entry which is preliminary data.</text>
</comment>
<dbReference type="Gene3D" id="1.10.260.40">
    <property type="entry name" value="lambda repressor-like DNA-binding domains"/>
    <property type="match status" value="1"/>
</dbReference>
<feature type="domain" description="HTH cro/C1-type" evidence="1">
    <location>
        <begin position="17"/>
        <end position="65"/>
    </location>
</feature>
<dbReference type="PROSITE" id="PS50943">
    <property type="entry name" value="HTH_CROC1"/>
    <property type="match status" value="1"/>
</dbReference>
<sequence length="471" mass="49735">MGPHVAPARWAEFGRRLRARRRAAGLTQAELGRRVGYHHSLISRLEAGERAPSPELLRRLERLLGAGGPLGPDDAPDVTRDLASGGFTVTSPTSLGLTLFAVSPGSASLDLPTADLGRHWPSRLPVAGVTCPVHPQRECAVPAAGDAVAVLPSLRASGSPAARPGRDVDLAHSLAALLAAFSQASVVDCSVDLVGAVERVLQLVVRWLRAAQAVGEPAPVQLRLAAGYAQLAGRMRMHRGQNVLAMAWLGHGMQWAELANDVAARVCLLTDVCTLARLDEDAPSVVSYALGLGAIDPRRGWVATLSHLYQARGYAGSADLVAARRHATAARRGLARLDERDLVEAPWLAGEGGVLRIESSVAGALRDLSARTGDAALARQAGHATRRSLAVLPTSMRPTYLLLQLRLADSLACAGDVDGAVAEAAPVAVEVLAARRAPLTRELAGLRARLQRWREVTAVRELEERLATAAV</sequence>
<proteinExistence type="predicted"/>
<dbReference type="Proteomes" id="UP001596189">
    <property type="component" value="Unassembled WGS sequence"/>
</dbReference>
<dbReference type="Pfam" id="PF13560">
    <property type="entry name" value="HTH_31"/>
    <property type="match status" value="1"/>
</dbReference>
<name>A0ABW1JI94_9ACTN</name>
<evidence type="ECO:0000313" key="3">
    <source>
        <dbReference type="Proteomes" id="UP001596189"/>
    </source>
</evidence>
<organism evidence="2 3">
    <name type="scientific">Angustibacter luteus</name>
    <dbReference type="NCBI Taxonomy" id="658456"/>
    <lineage>
        <taxon>Bacteria</taxon>
        <taxon>Bacillati</taxon>
        <taxon>Actinomycetota</taxon>
        <taxon>Actinomycetes</taxon>
        <taxon>Kineosporiales</taxon>
        <taxon>Kineosporiaceae</taxon>
    </lineage>
</organism>
<dbReference type="CDD" id="cd00093">
    <property type="entry name" value="HTH_XRE"/>
    <property type="match status" value="1"/>
</dbReference>
<accession>A0ABW1JI94</accession>
<dbReference type="SUPFAM" id="SSF47413">
    <property type="entry name" value="lambda repressor-like DNA-binding domains"/>
    <property type="match status" value="1"/>
</dbReference>
<dbReference type="InterPro" id="IPR010982">
    <property type="entry name" value="Lambda_DNA-bd_dom_sf"/>
</dbReference>
<dbReference type="RefSeq" id="WP_345717606.1">
    <property type="nucleotide sequence ID" value="NZ_BAABFP010000007.1"/>
</dbReference>
<keyword evidence="3" id="KW-1185">Reference proteome</keyword>
<protein>
    <submittedName>
        <fullName evidence="2">Helix-turn-helix domain-containing protein</fullName>
    </submittedName>
</protein>
<evidence type="ECO:0000313" key="2">
    <source>
        <dbReference type="EMBL" id="MFC6009077.1"/>
    </source>
</evidence>
<dbReference type="InterPro" id="IPR001387">
    <property type="entry name" value="Cro/C1-type_HTH"/>
</dbReference>
<evidence type="ECO:0000259" key="1">
    <source>
        <dbReference type="PROSITE" id="PS50943"/>
    </source>
</evidence>